<evidence type="ECO:0000256" key="4">
    <source>
        <dbReference type="ARBA" id="ARBA00023125"/>
    </source>
</evidence>
<comment type="caution">
    <text evidence="9">The sequence shown here is derived from an EMBL/GenBank/DDBJ whole genome shotgun (WGS) entry which is preliminary data.</text>
</comment>
<evidence type="ECO:0000313" key="9">
    <source>
        <dbReference type="EMBL" id="HIR70350.1"/>
    </source>
</evidence>
<name>A0A9D1E8M2_9FIRM</name>
<dbReference type="Pfam" id="PF04542">
    <property type="entry name" value="Sigma70_r2"/>
    <property type="match status" value="1"/>
</dbReference>
<dbReference type="InterPro" id="IPR013324">
    <property type="entry name" value="RNA_pol_sigma_r3/r4-like"/>
</dbReference>
<evidence type="ECO:0000259" key="7">
    <source>
        <dbReference type="Pfam" id="PF04542"/>
    </source>
</evidence>
<dbReference type="PANTHER" id="PTHR43133:SF8">
    <property type="entry name" value="RNA POLYMERASE SIGMA FACTOR HI_1459-RELATED"/>
    <property type="match status" value="1"/>
</dbReference>
<dbReference type="Gene3D" id="1.10.1740.10">
    <property type="match status" value="1"/>
</dbReference>
<dbReference type="NCBIfam" id="TIGR02937">
    <property type="entry name" value="sigma70-ECF"/>
    <property type="match status" value="1"/>
</dbReference>
<dbReference type="GO" id="GO:0016987">
    <property type="term" value="F:sigma factor activity"/>
    <property type="evidence" value="ECO:0007669"/>
    <property type="project" value="UniProtKB-KW"/>
</dbReference>
<dbReference type="EMBL" id="DVHM01000057">
    <property type="protein sequence ID" value="HIR70350.1"/>
    <property type="molecule type" value="Genomic_DNA"/>
</dbReference>
<reference evidence="9" key="2">
    <citation type="journal article" date="2021" name="PeerJ">
        <title>Extensive microbial diversity within the chicken gut microbiome revealed by metagenomics and culture.</title>
        <authorList>
            <person name="Gilroy R."/>
            <person name="Ravi A."/>
            <person name="Getino M."/>
            <person name="Pursley I."/>
            <person name="Horton D.L."/>
            <person name="Alikhan N.F."/>
            <person name="Baker D."/>
            <person name="Gharbi K."/>
            <person name="Hall N."/>
            <person name="Watson M."/>
            <person name="Adriaenssens E.M."/>
            <person name="Foster-Nyarko E."/>
            <person name="Jarju S."/>
            <person name="Secka A."/>
            <person name="Antonio M."/>
            <person name="Oren A."/>
            <person name="Chaudhuri R.R."/>
            <person name="La Ragione R."/>
            <person name="Hildebrand F."/>
            <person name="Pallen M.J."/>
        </authorList>
    </citation>
    <scope>NUCLEOTIDE SEQUENCE</scope>
    <source>
        <strain evidence="9">ChiSjej5B23-6657</strain>
    </source>
</reference>
<organism evidence="9 10">
    <name type="scientific">Candidatus Pullilachnospira gallistercoris</name>
    <dbReference type="NCBI Taxonomy" id="2840911"/>
    <lineage>
        <taxon>Bacteria</taxon>
        <taxon>Bacillati</taxon>
        <taxon>Bacillota</taxon>
        <taxon>Clostridia</taxon>
        <taxon>Lachnospirales</taxon>
        <taxon>Lachnospiraceae</taxon>
        <taxon>Lachnospiraceae incertae sedis</taxon>
        <taxon>Candidatus Pullilachnospira</taxon>
    </lineage>
</organism>
<keyword evidence="2" id="KW-0805">Transcription regulation</keyword>
<evidence type="ECO:0000259" key="8">
    <source>
        <dbReference type="Pfam" id="PF08281"/>
    </source>
</evidence>
<dbReference type="SUPFAM" id="SSF88659">
    <property type="entry name" value="Sigma3 and sigma4 domains of RNA polymerase sigma factors"/>
    <property type="match status" value="1"/>
</dbReference>
<keyword evidence="4" id="KW-0238">DNA-binding</keyword>
<dbReference type="AlphaFoldDB" id="A0A9D1E8M2"/>
<evidence type="ECO:0000256" key="1">
    <source>
        <dbReference type="ARBA" id="ARBA00010641"/>
    </source>
</evidence>
<dbReference type="Pfam" id="PF08281">
    <property type="entry name" value="Sigma70_r4_2"/>
    <property type="match status" value="1"/>
</dbReference>
<accession>A0A9D1E8M2</accession>
<evidence type="ECO:0000256" key="6">
    <source>
        <dbReference type="SAM" id="MobiDB-lite"/>
    </source>
</evidence>
<dbReference type="Gene3D" id="1.10.10.10">
    <property type="entry name" value="Winged helix-like DNA-binding domain superfamily/Winged helix DNA-binding domain"/>
    <property type="match status" value="1"/>
</dbReference>
<dbReference type="InterPro" id="IPR014284">
    <property type="entry name" value="RNA_pol_sigma-70_dom"/>
</dbReference>
<dbReference type="GO" id="GO:0006352">
    <property type="term" value="P:DNA-templated transcription initiation"/>
    <property type="evidence" value="ECO:0007669"/>
    <property type="project" value="InterPro"/>
</dbReference>
<proteinExistence type="inferred from homology"/>
<evidence type="ECO:0000313" key="10">
    <source>
        <dbReference type="Proteomes" id="UP000823912"/>
    </source>
</evidence>
<feature type="region of interest" description="Disordered" evidence="6">
    <location>
        <begin position="81"/>
        <end position="105"/>
    </location>
</feature>
<reference evidence="9" key="1">
    <citation type="submission" date="2020-10" db="EMBL/GenBank/DDBJ databases">
        <authorList>
            <person name="Gilroy R."/>
        </authorList>
    </citation>
    <scope>NUCLEOTIDE SEQUENCE</scope>
    <source>
        <strain evidence="9">ChiSjej5B23-6657</strain>
    </source>
</reference>
<comment type="similarity">
    <text evidence="1">Belongs to the sigma-70 factor family. ECF subfamily.</text>
</comment>
<gene>
    <name evidence="9" type="ORF">IAA55_03620</name>
</gene>
<dbReference type="PANTHER" id="PTHR43133">
    <property type="entry name" value="RNA POLYMERASE ECF-TYPE SIGMA FACTO"/>
    <property type="match status" value="1"/>
</dbReference>
<dbReference type="InterPro" id="IPR013325">
    <property type="entry name" value="RNA_pol_sigma_r2"/>
</dbReference>
<dbReference type="InterPro" id="IPR039425">
    <property type="entry name" value="RNA_pol_sigma-70-like"/>
</dbReference>
<feature type="domain" description="RNA polymerase sigma factor 70 region 4 type 2" evidence="8">
    <location>
        <begin position="119"/>
        <end position="170"/>
    </location>
</feature>
<dbReference type="SUPFAM" id="SSF88946">
    <property type="entry name" value="Sigma2 domain of RNA polymerase sigma factors"/>
    <property type="match status" value="1"/>
</dbReference>
<evidence type="ECO:0000256" key="3">
    <source>
        <dbReference type="ARBA" id="ARBA00023082"/>
    </source>
</evidence>
<feature type="domain" description="RNA polymerase sigma-70 region 2" evidence="7">
    <location>
        <begin position="8"/>
        <end position="75"/>
    </location>
</feature>
<keyword evidence="5" id="KW-0804">Transcription</keyword>
<evidence type="ECO:0000256" key="2">
    <source>
        <dbReference type="ARBA" id="ARBA00023015"/>
    </source>
</evidence>
<dbReference type="GO" id="GO:0003677">
    <property type="term" value="F:DNA binding"/>
    <property type="evidence" value="ECO:0007669"/>
    <property type="project" value="UniProtKB-KW"/>
</dbReference>
<keyword evidence="3" id="KW-0731">Sigma factor</keyword>
<dbReference type="Proteomes" id="UP000823912">
    <property type="component" value="Unassembled WGS sequence"/>
</dbReference>
<dbReference type="InterPro" id="IPR013249">
    <property type="entry name" value="RNA_pol_sigma70_r4_t2"/>
</dbReference>
<sequence>MTEEFEQLYRDYFQFIYLYALSLTRDEDLAEEITQETFFRAMEHIDRFEGRSRATTWLCRIAKNLYLSHCRDSRRFAAEASPEDLPAADTPGRTNQHRAGRTAGQKDLETALIDREQAMAIHKVLHRLEEPYREVFQLRLFAELSFAQIGEIFGRTEGWARTTYYRAKIKIKEGLL</sequence>
<dbReference type="InterPro" id="IPR036388">
    <property type="entry name" value="WH-like_DNA-bd_sf"/>
</dbReference>
<dbReference type="InterPro" id="IPR007627">
    <property type="entry name" value="RNA_pol_sigma70_r2"/>
</dbReference>
<protein>
    <submittedName>
        <fullName evidence="9">Sigma-70 family RNA polymerase sigma factor</fullName>
    </submittedName>
</protein>
<evidence type="ECO:0000256" key="5">
    <source>
        <dbReference type="ARBA" id="ARBA00023163"/>
    </source>
</evidence>